<dbReference type="SUPFAM" id="SSF54171">
    <property type="entry name" value="DNA-binding domain"/>
    <property type="match status" value="1"/>
</dbReference>
<keyword evidence="4" id="KW-0238">DNA-binding</keyword>
<feature type="compositionally biased region" description="Basic and acidic residues" evidence="8">
    <location>
        <begin position="76"/>
        <end position="99"/>
    </location>
</feature>
<gene>
    <name evidence="11" type="primary">LOC120284022</name>
</gene>
<proteinExistence type="predicted"/>
<accession>A0AB40D2Y5</accession>
<evidence type="ECO:0000256" key="3">
    <source>
        <dbReference type="ARBA" id="ARBA00023015"/>
    </source>
</evidence>
<dbReference type="CDD" id="cd00018">
    <property type="entry name" value="AP2"/>
    <property type="match status" value="1"/>
</dbReference>
<dbReference type="PANTHER" id="PTHR31190:SF499">
    <property type="entry name" value="ETHYLENE-RESPONSIVE TRANSCRIPTION FACTOR ERF105"/>
    <property type="match status" value="1"/>
</dbReference>
<evidence type="ECO:0000313" key="11">
    <source>
        <dbReference type="RefSeq" id="XP_039146782.1"/>
    </source>
</evidence>
<dbReference type="RefSeq" id="XP_039146782.1">
    <property type="nucleotide sequence ID" value="XM_039290848.1"/>
</dbReference>
<evidence type="ECO:0000259" key="9">
    <source>
        <dbReference type="PROSITE" id="PS51032"/>
    </source>
</evidence>
<dbReference type="AlphaFoldDB" id="A0AB40D2Y5"/>
<keyword evidence="7" id="KW-0539">Nucleus</keyword>
<feature type="region of interest" description="Disordered" evidence="8">
    <location>
        <begin position="74"/>
        <end position="119"/>
    </location>
</feature>
<name>A0AB40D2Y5_DIOCR</name>
<evidence type="ECO:0000256" key="2">
    <source>
        <dbReference type="ARBA" id="ARBA00022745"/>
    </source>
</evidence>
<dbReference type="InterPro" id="IPR001471">
    <property type="entry name" value="AP2/ERF_dom"/>
</dbReference>
<sequence>MGKYAADIRDPNPNGSRVWLGTFDTSVEAAKAYDLPALQMRGCKVILNFPNEVASSSDREAMQMASVVTAMKRRRVTEETEKGIKAVKRESTPEEEMRRSGRLFGRTPKGRDSSACRHPRRSLLTPLLVSPNSWYNEKENERERFF</sequence>
<evidence type="ECO:0000256" key="7">
    <source>
        <dbReference type="ARBA" id="ARBA00023242"/>
    </source>
</evidence>
<keyword evidence="2" id="KW-0936">Ethylene signaling pathway</keyword>
<evidence type="ECO:0000256" key="8">
    <source>
        <dbReference type="SAM" id="MobiDB-lite"/>
    </source>
</evidence>
<dbReference type="Proteomes" id="UP001515500">
    <property type="component" value="Chromosome 19"/>
</dbReference>
<dbReference type="PANTHER" id="PTHR31190">
    <property type="entry name" value="DNA-BINDING DOMAIN"/>
    <property type="match status" value="1"/>
</dbReference>
<dbReference type="InterPro" id="IPR016177">
    <property type="entry name" value="DNA-bd_dom_sf"/>
</dbReference>
<keyword evidence="10" id="KW-1185">Reference proteome</keyword>
<organism evidence="10 11">
    <name type="scientific">Dioscorea cayennensis subsp. rotundata</name>
    <name type="common">White Guinea yam</name>
    <name type="synonym">Dioscorea rotundata</name>
    <dbReference type="NCBI Taxonomy" id="55577"/>
    <lineage>
        <taxon>Eukaryota</taxon>
        <taxon>Viridiplantae</taxon>
        <taxon>Streptophyta</taxon>
        <taxon>Embryophyta</taxon>
        <taxon>Tracheophyta</taxon>
        <taxon>Spermatophyta</taxon>
        <taxon>Magnoliopsida</taxon>
        <taxon>Liliopsida</taxon>
        <taxon>Dioscoreales</taxon>
        <taxon>Dioscoreaceae</taxon>
        <taxon>Dioscorea</taxon>
    </lineage>
</organism>
<dbReference type="InterPro" id="IPR044808">
    <property type="entry name" value="ERF_plant"/>
</dbReference>
<dbReference type="Gene3D" id="3.30.730.10">
    <property type="entry name" value="AP2/ERF domain"/>
    <property type="match status" value="1"/>
</dbReference>
<dbReference type="PROSITE" id="PS51032">
    <property type="entry name" value="AP2_ERF"/>
    <property type="match status" value="1"/>
</dbReference>
<evidence type="ECO:0000256" key="1">
    <source>
        <dbReference type="ARBA" id="ARBA00004123"/>
    </source>
</evidence>
<dbReference type="InterPro" id="IPR036955">
    <property type="entry name" value="AP2/ERF_dom_sf"/>
</dbReference>
<feature type="domain" description="AP2/ERF" evidence="9">
    <location>
        <begin position="1"/>
        <end position="50"/>
    </location>
</feature>
<evidence type="ECO:0000256" key="4">
    <source>
        <dbReference type="ARBA" id="ARBA00023125"/>
    </source>
</evidence>
<evidence type="ECO:0000256" key="5">
    <source>
        <dbReference type="ARBA" id="ARBA00023159"/>
    </source>
</evidence>
<dbReference type="GO" id="GO:0003700">
    <property type="term" value="F:DNA-binding transcription factor activity"/>
    <property type="evidence" value="ECO:0007669"/>
    <property type="project" value="InterPro"/>
</dbReference>
<keyword evidence="5" id="KW-0010">Activator</keyword>
<keyword evidence="6" id="KW-0804">Transcription</keyword>
<reference evidence="11" key="1">
    <citation type="submission" date="2025-08" db="UniProtKB">
        <authorList>
            <consortium name="RefSeq"/>
        </authorList>
    </citation>
    <scope>IDENTIFICATION</scope>
</reference>
<comment type="subcellular location">
    <subcellularLocation>
        <location evidence="1">Nucleus</location>
    </subcellularLocation>
</comment>
<dbReference type="GO" id="GO:0000976">
    <property type="term" value="F:transcription cis-regulatory region binding"/>
    <property type="evidence" value="ECO:0007669"/>
    <property type="project" value="UniProtKB-ARBA"/>
</dbReference>
<protein>
    <submittedName>
        <fullName evidence="11">Ethylene-responsive transcription factor 5-like</fullName>
    </submittedName>
</protein>
<keyword evidence="3" id="KW-0805">Transcription regulation</keyword>
<evidence type="ECO:0000256" key="6">
    <source>
        <dbReference type="ARBA" id="ARBA00023163"/>
    </source>
</evidence>
<evidence type="ECO:0000313" key="10">
    <source>
        <dbReference type="Proteomes" id="UP001515500"/>
    </source>
</evidence>
<dbReference type="GeneID" id="120284022"/>
<dbReference type="GO" id="GO:0005634">
    <property type="term" value="C:nucleus"/>
    <property type="evidence" value="ECO:0007669"/>
    <property type="project" value="UniProtKB-SubCell"/>
</dbReference>
<dbReference type="SMART" id="SM00380">
    <property type="entry name" value="AP2"/>
    <property type="match status" value="1"/>
</dbReference>
<dbReference type="GO" id="GO:0009873">
    <property type="term" value="P:ethylene-activated signaling pathway"/>
    <property type="evidence" value="ECO:0007669"/>
    <property type="project" value="UniProtKB-KW"/>
</dbReference>
<dbReference type="GO" id="GO:0006950">
    <property type="term" value="P:response to stress"/>
    <property type="evidence" value="ECO:0007669"/>
    <property type="project" value="UniProtKB-ARBA"/>
</dbReference>